<dbReference type="AlphaFoldDB" id="A0A926QMJ2"/>
<evidence type="ECO:0000313" key="4">
    <source>
        <dbReference type="Proteomes" id="UP000650466"/>
    </source>
</evidence>
<feature type="region of interest" description="Disordered" evidence="1">
    <location>
        <begin position="609"/>
        <end position="639"/>
    </location>
</feature>
<dbReference type="InterPro" id="IPR012332">
    <property type="entry name" value="Autotransporter_pectin_lyase_C"/>
</dbReference>
<dbReference type="RefSeq" id="WP_188177761.1">
    <property type="nucleotide sequence ID" value="NZ_JACVVD010000014.1"/>
</dbReference>
<dbReference type="InterPro" id="IPR025584">
    <property type="entry name" value="Cthe_2159"/>
</dbReference>
<gene>
    <name evidence="3" type="ORF">ICC18_28415</name>
</gene>
<feature type="compositionally biased region" description="Gly residues" evidence="1">
    <location>
        <begin position="617"/>
        <end position="639"/>
    </location>
</feature>
<evidence type="ECO:0000313" key="3">
    <source>
        <dbReference type="EMBL" id="MBD0383983.1"/>
    </source>
</evidence>
<comment type="caution">
    <text evidence="3">The sequence shown here is derived from an EMBL/GenBank/DDBJ whole genome shotgun (WGS) entry which is preliminary data.</text>
</comment>
<dbReference type="Proteomes" id="UP000650466">
    <property type="component" value="Unassembled WGS sequence"/>
</dbReference>
<keyword evidence="2" id="KW-0732">Signal</keyword>
<feature type="compositionally biased region" description="Polar residues" evidence="1">
    <location>
        <begin position="446"/>
        <end position="456"/>
    </location>
</feature>
<dbReference type="Gene3D" id="2.160.20.20">
    <property type="match status" value="1"/>
</dbReference>
<organism evidence="3 4">
    <name type="scientific">Paenibacillus sedimenti</name>
    <dbReference type="NCBI Taxonomy" id="2770274"/>
    <lineage>
        <taxon>Bacteria</taxon>
        <taxon>Bacillati</taxon>
        <taxon>Bacillota</taxon>
        <taxon>Bacilli</taxon>
        <taxon>Bacillales</taxon>
        <taxon>Paenibacillaceae</taxon>
        <taxon>Paenibacillus</taxon>
    </lineage>
</organism>
<protein>
    <submittedName>
        <fullName evidence="3">Carbohydrate-binding domain-containing protein</fullName>
    </submittedName>
</protein>
<name>A0A926QMJ2_9BACL</name>
<feature type="region of interest" description="Disordered" evidence="1">
    <location>
        <begin position="48"/>
        <end position="70"/>
    </location>
</feature>
<dbReference type="EMBL" id="JACVVD010000014">
    <property type="protein sequence ID" value="MBD0383983.1"/>
    <property type="molecule type" value="Genomic_DNA"/>
</dbReference>
<feature type="compositionally biased region" description="Gly residues" evidence="1">
    <location>
        <begin position="435"/>
        <end position="445"/>
    </location>
</feature>
<proteinExistence type="predicted"/>
<feature type="compositionally biased region" description="Low complexity" evidence="1">
    <location>
        <begin position="48"/>
        <end position="58"/>
    </location>
</feature>
<accession>A0A926QMJ2</accession>
<keyword evidence="4" id="KW-1185">Reference proteome</keyword>
<sequence>MKNTNMTKTIMLALLCSSVLSACQSQATTQNSTSAASTTAASAPAATANAATAQVSTTPTPVTYSQDDEYSDWTTANPSYIELSESGASIKGSGADAKDRTVTITAAGTYVLSGLWEQGQIVVDAPKEDKVRLVLNGVEIHSKESAAIYVKQADKAIITIQEGTKNVVTDAAEYKTEDSQSDEPNAAIFSKDDLTLNGTGALTVQGNYNNGITSKDDLKITGGAITVYAADDGVMGKDLVAFKEGTLTIEASGDGIKATNDTDASKGLVHIDAGAFSIKAGRDGIQAAASVQVNGGSFTISSGGGSAKAVAKAVEMNGGMRGPAPAAATTRSTATEAESGKAIKAGANITIAKGTIGIDSADDAIHGNNNVDIAGGELTITSGDDGIHADSFLLISGGNIEITKSYEGIEGSNVTISGGETKVTASDDGINISGGVDGSSIGGRPGQNNFSSSSTNNKLTITGGTVHVDSTGDGLDANGSILMSGGTVFVSGPTANNNGALDYDGTFEYTGGQLVTTGSAGMAQAPSDSSTGRSLLMTYSQTQKAGTVVELKDKNGNIVASFAPDKDFQTIVIGSSELKKDTAYSLYTGGAKTVEFTIANSTTWLNETGVTSARSTGPGGFGGGPGGAGNRGQAGMGRP</sequence>
<feature type="region of interest" description="Disordered" evidence="1">
    <location>
        <begin position="434"/>
        <end position="456"/>
    </location>
</feature>
<dbReference type="PROSITE" id="PS51257">
    <property type="entry name" value="PROKAR_LIPOPROTEIN"/>
    <property type="match status" value="1"/>
</dbReference>
<feature type="chain" id="PRO_5037870650" evidence="2">
    <location>
        <begin position="28"/>
        <end position="639"/>
    </location>
</feature>
<feature type="signal peptide" evidence="2">
    <location>
        <begin position="1"/>
        <end position="27"/>
    </location>
</feature>
<reference evidence="3" key="1">
    <citation type="submission" date="2020-09" db="EMBL/GenBank/DDBJ databases">
        <title>Draft Genome Sequence of Paenibacillus sp. WST5.</title>
        <authorList>
            <person name="Bao Z."/>
        </authorList>
    </citation>
    <scope>NUCLEOTIDE SEQUENCE</scope>
    <source>
        <strain evidence="3">WST5</strain>
    </source>
</reference>
<evidence type="ECO:0000256" key="2">
    <source>
        <dbReference type="SAM" id="SignalP"/>
    </source>
</evidence>
<dbReference type="Pfam" id="PF14262">
    <property type="entry name" value="Cthe_2159"/>
    <property type="match status" value="1"/>
</dbReference>
<evidence type="ECO:0000256" key="1">
    <source>
        <dbReference type="SAM" id="MobiDB-lite"/>
    </source>
</evidence>